<protein>
    <submittedName>
        <fullName evidence="2">Uncharacterized protein</fullName>
    </submittedName>
</protein>
<evidence type="ECO:0000256" key="1">
    <source>
        <dbReference type="SAM" id="Phobius"/>
    </source>
</evidence>
<dbReference type="Proteomes" id="UP001202943">
    <property type="component" value="Unassembled WGS sequence"/>
</dbReference>
<dbReference type="RefSeq" id="WP_252459814.1">
    <property type="nucleotide sequence ID" value="NZ_JAMHFX010000175.1"/>
</dbReference>
<keyword evidence="1" id="KW-0472">Membrane</keyword>
<reference evidence="2" key="1">
    <citation type="submission" date="2022-05" db="EMBL/GenBank/DDBJ databases">
        <authorList>
            <person name="Yi M."/>
        </authorList>
    </citation>
    <scope>NUCLEOTIDE SEQUENCE</scope>
    <source>
        <strain evidence="2">DS2</strain>
    </source>
</reference>
<dbReference type="EMBL" id="JAMHFX010000175">
    <property type="protein sequence ID" value="MCO1621719.1"/>
    <property type="molecule type" value="Genomic_DNA"/>
</dbReference>
<keyword evidence="1" id="KW-0812">Transmembrane</keyword>
<keyword evidence="1" id="KW-1133">Transmembrane helix</keyword>
<sequence length="159" mass="17874">MPHTLKRVKLSDQLLQDPLKALALLERILLNAALTLFVFFVLTTFEITPDFLTVAAYSGILTFSIITLKTMYYDQALSQINLKNQISNTAIDNTLRNAGYTQNEKGEYLTPKKMFSLFYRCDSEKIIMTVQDSTLTLKGPYTKVASLLTMLASAENTST</sequence>
<gene>
    <name evidence="2" type="ORF">M8C81_14045</name>
</gene>
<reference evidence="2" key="2">
    <citation type="submission" date="2023-08" db="EMBL/GenBank/DDBJ databases">
        <title>Isolation, Identification, Denitrification Characteristics of A Highly Efficient Aerobic Denitrifying Bacterial Strain DS2.</title>
        <authorList>
            <person name="Wang H."/>
        </authorList>
    </citation>
    <scope>NUCLEOTIDE SEQUENCE</scope>
    <source>
        <strain evidence="2">DS2</strain>
    </source>
</reference>
<proteinExistence type="predicted"/>
<dbReference type="AlphaFoldDB" id="A0AAW5HKW1"/>
<evidence type="ECO:0000313" key="2">
    <source>
        <dbReference type="EMBL" id="MCO1621719.1"/>
    </source>
</evidence>
<evidence type="ECO:0000313" key="3">
    <source>
        <dbReference type="Proteomes" id="UP001202943"/>
    </source>
</evidence>
<name>A0AAW5HKW1_PSEPU</name>
<feature type="transmembrane region" description="Helical" evidence="1">
    <location>
        <begin position="54"/>
        <end position="73"/>
    </location>
</feature>
<accession>A0AAW5HKW1</accession>
<comment type="caution">
    <text evidence="2">The sequence shown here is derived from an EMBL/GenBank/DDBJ whole genome shotgun (WGS) entry which is preliminary data.</text>
</comment>
<organism evidence="2 3">
    <name type="scientific">Pseudomonas putida</name>
    <name type="common">Arthrobacter siderocapsulatus</name>
    <dbReference type="NCBI Taxonomy" id="303"/>
    <lineage>
        <taxon>Bacteria</taxon>
        <taxon>Pseudomonadati</taxon>
        <taxon>Pseudomonadota</taxon>
        <taxon>Gammaproteobacteria</taxon>
        <taxon>Pseudomonadales</taxon>
        <taxon>Pseudomonadaceae</taxon>
        <taxon>Pseudomonas</taxon>
    </lineage>
</organism>
<feature type="transmembrane region" description="Helical" evidence="1">
    <location>
        <begin position="21"/>
        <end position="42"/>
    </location>
</feature>